<dbReference type="Proteomes" id="UP001159363">
    <property type="component" value="Chromosome 2"/>
</dbReference>
<gene>
    <name evidence="3" type="ORF">PR048_005757</name>
</gene>
<protein>
    <recommendedName>
        <fullName evidence="2">Carbohydrate kinase PfkB domain-containing protein</fullName>
    </recommendedName>
</protein>
<accession>A0ABQ9I937</accession>
<sequence length="518" mass="56723">MRVKRGEYGAESEWKGGEKGEARENPPTSGIVRHYSHTRKYGSGTAGDQARFARKSIVYCKKETLRSKYPRVTMPLCKSDDLVGATRRELEKNKKKCTDSLVDKLRVVISAELFLVWLMVLEGGGGLFRQLVAKFPFCAWVVAGAGNLPPRGPRGSAKSVHSQSLCLVLKPGAAMPYFTESWSRTGDGQILCVGLACLDSVYVLSNYPIEEDIKERAIDHRWQRGGNASNSSTVLSLLGAKCEYFGTISGKKSASFIAEDFIMHGISTKHCVLYEDCEPPAATVLVNNTNGLRTIVHNESNLPELSLDDFKKLDLLQYSWIHFEGRNVVAVSRMIEEVAKWNRMHSSESELGPIRISVELERPRCGSDILTIVPQADVVFVSKDYAMHKGWSNMISAMEAVAEYTKTSASIIVTWGEMGAAARSPDGSIYHSPGFPPHCVVETLGAGDTFLAAAVFSLSSGHSLRHAITFACRIAGAKVGMYGYSGIRDVFRNLRNGVVPAEPHGKHPHHPSATILSG</sequence>
<comment type="caution">
    <text evidence="3">The sequence shown here is derived from an EMBL/GenBank/DDBJ whole genome shotgun (WGS) entry which is preliminary data.</text>
</comment>
<dbReference type="InterPro" id="IPR029056">
    <property type="entry name" value="Ribokinase-like"/>
</dbReference>
<dbReference type="CDD" id="cd01939">
    <property type="entry name" value="Ketohexokinase"/>
    <property type="match status" value="1"/>
</dbReference>
<evidence type="ECO:0000259" key="2">
    <source>
        <dbReference type="Pfam" id="PF00294"/>
    </source>
</evidence>
<dbReference type="Pfam" id="PF00294">
    <property type="entry name" value="PfkB"/>
    <property type="match status" value="1"/>
</dbReference>
<feature type="compositionally biased region" description="Basic and acidic residues" evidence="1">
    <location>
        <begin position="1"/>
        <end position="24"/>
    </location>
</feature>
<reference evidence="3 4" key="1">
    <citation type="submission" date="2023-02" db="EMBL/GenBank/DDBJ databases">
        <title>LHISI_Scaffold_Assembly.</title>
        <authorList>
            <person name="Stuart O.P."/>
            <person name="Cleave R."/>
            <person name="Magrath M.J.L."/>
            <person name="Mikheyev A.S."/>
        </authorList>
    </citation>
    <scope>NUCLEOTIDE SEQUENCE [LARGE SCALE GENOMIC DNA]</scope>
    <source>
        <strain evidence="3">Daus_M_001</strain>
        <tissue evidence="3">Leg muscle</tissue>
    </source>
</reference>
<feature type="domain" description="Carbohydrate kinase PfkB" evidence="2">
    <location>
        <begin position="189"/>
        <end position="483"/>
    </location>
</feature>
<dbReference type="SUPFAM" id="SSF53613">
    <property type="entry name" value="Ribokinase-like"/>
    <property type="match status" value="1"/>
</dbReference>
<dbReference type="InterPro" id="IPR011611">
    <property type="entry name" value="PfkB_dom"/>
</dbReference>
<evidence type="ECO:0000313" key="3">
    <source>
        <dbReference type="EMBL" id="KAJ8893174.1"/>
    </source>
</evidence>
<organism evidence="3 4">
    <name type="scientific">Dryococelus australis</name>
    <dbReference type="NCBI Taxonomy" id="614101"/>
    <lineage>
        <taxon>Eukaryota</taxon>
        <taxon>Metazoa</taxon>
        <taxon>Ecdysozoa</taxon>
        <taxon>Arthropoda</taxon>
        <taxon>Hexapoda</taxon>
        <taxon>Insecta</taxon>
        <taxon>Pterygota</taxon>
        <taxon>Neoptera</taxon>
        <taxon>Polyneoptera</taxon>
        <taxon>Phasmatodea</taxon>
        <taxon>Verophasmatodea</taxon>
        <taxon>Anareolatae</taxon>
        <taxon>Phasmatidae</taxon>
        <taxon>Eurycanthinae</taxon>
        <taxon>Dryococelus</taxon>
    </lineage>
</organism>
<dbReference type="InterPro" id="IPR034093">
    <property type="entry name" value="KHK"/>
</dbReference>
<evidence type="ECO:0000313" key="4">
    <source>
        <dbReference type="Proteomes" id="UP001159363"/>
    </source>
</evidence>
<dbReference type="Gene3D" id="3.40.1190.20">
    <property type="match status" value="1"/>
</dbReference>
<name>A0ABQ9I937_9NEOP</name>
<evidence type="ECO:0000256" key="1">
    <source>
        <dbReference type="SAM" id="MobiDB-lite"/>
    </source>
</evidence>
<dbReference type="PANTHER" id="PTHR42774">
    <property type="entry name" value="PHOSPHOTRANSFERASE SYSTEM TRANSPORT PROTEIN"/>
    <property type="match status" value="1"/>
</dbReference>
<keyword evidence="4" id="KW-1185">Reference proteome</keyword>
<dbReference type="EMBL" id="JARBHB010000002">
    <property type="protein sequence ID" value="KAJ8893174.1"/>
    <property type="molecule type" value="Genomic_DNA"/>
</dbReference>
<proteinExistence type="predicted"/>
<dbReference type="PANTHER" id="PTHR42774:SF3">
    <property type="entry name" value="KETOHEXOKINASE"/>
    <property type="match status" value="1"/>
</dbReference>
<dbReference type="InterPro" id="IPR052562">
    <property type="entry name" value="Ketohexokinase-related"/>
</dbReference>
<feature type="region of interest" description="Disordered" evidence="1">
    <location>
        <begin position="1"/>
        <end position="33"/>
    </location>
</feature>